<proteinExistence type="predicted"/>
<evidence type="ECO:0000313" key="6">
    <source>
        <dbReference type="EMBL" id="CEJ17498.1"/>
    </source>
</evidence>
<sequence length="326" mass="36053">MRPTSASLPADPRVAADASVFGTLARGSHALLERVADLGDGITAAIWRNEHAEARYIKPGHHTLSVYLQGGYTTHRQDLPHVFGAPGRVCMLPAEHESAWVIKQPMRLVHLYFAPEALAGHAVRLLDAEPRLFTLHDRTFIEDPHLAHWCTRIAQLDWTDLDDRMRANALASDTLSYLVRTQGRTRALPVRGGLAPHVCRRIAAMIDAGLHLPLSIGMLAREANLSEFHFARMFRVSFGTAPHEWVMQRRLARACELLRHSALPLAAVADRCGFAGPAHFSRRFAVHAGASPSRYRQAWQGDPHAATDSLTRPHPGDPHACTAPRL</sequence>
<evidence type="ECO:0000256" key="1">
    <source>
        <dbReference type="ARBA" id="ARBA00023015"/>
    </source>
</evidence>
<dbReference type="GO" id="GO:0043565">
    <property type="term" value="F:sequence-specific DNA binding"/>
    <property type="evidence" value="ECO:0007669"/>
    <property type="project" value="InterPro"/>
</dbReference>
<feature type="region of interest" description="Disordered" evidence="4">
    <location>
        <begin position="296"/>
        <end position="326"/>
    </location>
</feature>
<dbReference type="PANTHER" id="PTHR46796">
    <property type="entry name" value="HTH-TYPE TRANSCRIPTIONAL ACTIVATOR RHAS-RELATED"/>
    <property type="match status" value="1"/>
</dbReference>
<evidence type="ECO:0000256" key="4">
    <source>
        <dbReference type="SAM" id="MobiDB-lite"/>
    </source>
</evidence>
<keyword evidence="1" id="KW-0805">Transcription regulation</keyword>
<dbReference type="Gene3D" id="1.10.10.60">
    <property type="entry name" value="Homeodomain-like"/>
    <property type="match status" value="2"/>
</dbReference>
<dbReference type="Proteomes" id="UP000053470">
    <property type="component" value="Unassembled WGS sequence"/>
</dbReference>
<dbReference type="AlphaFoldDB" id="A0A7U7JES5"/>
<evidence type="ECO:0000313" key="7">
    <source>
        <dbReference type="Proteomes" id="UP000053470"/>
    </source>
</evidence>
<dbReference type="GO" id="GO:0003700">
    <property type="term" value="F:DNA-binding transcription factor activity"/>
    <property type="evidence" value="ECO:0007669"/>
    <property type="project" value="InterPro"/>
</dbReference>
<dbReference type="InterPro" id="IPR050204">
    <property type="entry name" value="AraC_XylS_family_regulators"/>
</dbReference>
<keyword evidence="7" id="KW-1185">Reference proteome</keyword>
<reference evidence="6" key="1">
    <citation type="submission" date="2014-11" db="EMBL/GenBank/DDBJ databases">
        <authorList>
            <person name="Genoscope - CEA"/>
        </authorList>
    </citation>
    <scope>NUCLEOTIDE SEQUENCE</scope>
    <source>
        <strain evidence="6">IPO1609</strain>
    </source>
</reference>
<dbReference type="RefSeq" id="WP_003261294.1">
    <property type="nucleotide sequence ID" value="NZ_LN651281.1"/>
</dbReference>
<keyword evidence="2" id="KW-0238">DNA-binding</keyword>
<evidence type="ECO:0000256" key="2">
    <source>
        <dbReference type="ARBA" id="ARBA00023125"/>
    </source>
</evidence>
<dbReference type="InterPro" id="IPR018060">
    <property type="entry name" value="HTH_AraC"/>
</dbReference>
<dbReference type="EMBL" id="LN651281">
    <property type="protein sequence ID" value="CEJ17498.1"/>
    <property type="molecule type" value="Genomic_DNA"/>
</dbReference>
<dbReference type="PANTHER" id="PTHR46796:SF6">
    <property type="entry name" value="ARAC SUBFAMILY"/>
    <property type="match status" value="1"/>
</dbReference>
<organism evidence="6 7">
    <name type="scientific">Ralstonia solanacearum IPO1609</name>
    <dbReference type="NCBI Taxonomy" id="564066"/>
    <lineage>
        <taxon>Bacteria</taxon>
        <taxon>Pseudomonadati</taxon>
        <taxon>Pseudomonadota</taxon>
        <taxon>Betaproteobacteria</taxon>
        <taxon>Burkholderiales</taxon>
        <taxon>Burkholderiaceae</taxon>
        <taxon>Ralstonia</taxon>
        <taxon>Ralstonia solanacearum species complex</taxon>
    </lineage>
</organism>
<keyword evidence="3" id="KW-0804">Transcription</keyword>
<reference evidence="6" key="2">
    <citation type="submission" date="2022-04" db="EMBL/GenBank/DDBJ databases">
        <title>Genomic draft of R. solanacearum strain IPO1609, a phylotype IIB1/biovar 2/race 3 strain isolated from potato in Europe.</title>
        <authorList>
            <person name="Boucher C."/>
            <person name="Carrere S."/>
            <person name="Dossat C."/>
            <person name="Elbaz M."/>
            <person name="Genin S."/>
            <person name="Gouzy J."/>
            <person name="Prior P."/>
            <person name="Segurens B."/>
            <person name="Wincker P."/>
        </authorList>
    </citation>
    <scope>NUCLEOTIDE SEQUENCE</scope>
    <source>
        <strain evidence="6">IPO1609</strain>
    </source>
</reference>
<feature type="domain" description="HTH araC/xylS-type" evidence="5">
    <location>
        <begin position="200"/>
        <end position="298"/>
    </location>
</feature>
<dbReference type="SUPFAM" id="SSF46689">
    <property type="entry name" value="Homeodomain-like"/>
    <property type="match status" value="2"/>
</dbReference>
<evidence type="ECO:0000259" key="5">
    <source>
        <dbReference type="PROSITE" id="PS01124"/>
    </source>
</evidence>
<dbReference type="PROSITE" id="PS01124">
    <property type="entry name" value="HTH_ARAC_FAMILY_2"/>
    <property type="match status" value="1"/>
</dbReference>
<dbReference type="Pfam" id="PF12833">
    <property type="entry name" value="HTH_18"/>
    <property type="match status" value="1"/>
</dbReference>
<dbReference type="SMART" id="SM00342">
    <property type="entry name" value="HTH_ARAC"/>
    <property type="match status" value="1"/>
</dbReference>
<evidence type="ECO:0000256" key="3">
    <source>
        <dbReference type="ARBA" id="ARBA00023163"/>
    </source>
</evidence>
<gene>
    <name evidence="6" type="ORF">RSIPO_04196</name>
</gene>
<accession>A0A7U7JES5</accession>
<protein>
    <recommendedName>
        <fullName evidence="5">HTH araC/xylS-type domain-containing protein</fullName>
    </recommendedName>
</protein>
<name>A0A7U7JES5_RALSL</name>
<dbReference type="InterPro" id="IPR009057">
    <property type="entry name" value="Homeodomain-like_sf"/>
</dbReference>